<reference evidence="3" key="1">
    <citation type="journal article" date="2020" name="mSystems">
        <title>Genome- and Community-Level Interaction Insights into Carbon Utilization and Element Cycling Functions of Hydrothermarchaeota in Hydrothermal Sediment.</title>
        <authorList>
            <person name="Zhou Z."/>
            <person name="Liu Y."/>
            <person name="Xu W."/>
            <person name="Pan J."/>
            <person name="Luo Z.H."/>
            <person name="Li M."/>
        </authorList>
    </citation>
    <scope>NUCLEOTIDE SEQUENCE [LARGE SCALE GENOMIC DNA]</scope>
    <source>
        <strain evidence="3">SpSt-594</strain>
        <strain evidence="2">SpSt-655</strain>
    </source>
</reference>
<dbReference type="EMBL" id="DTBX01000141">
    <property type="protein sequence ID" value="HGQ55612.1"/>
    <property type="molecule type" value="Genomic_DNA"/>
</dbReference>
<dbReference type="Pfam" id="PF01037">
    <property type="entry name" value="AsnC_trans_reg"/>
    <property type="match status" value="1"/>
</dbReference>
<organism evidence="3">
    <name type="scientific">candidate division WOR-3 bacterium</name>
    <dbReference type="NCBI Taxonomy" id="2052148"/>
    <lineage>
        <taxon>Bacteria</taxon>
        <taxon>Bacteria division WOR-3</taxon>
    </lineage>
</organism>
<sequence length="86" mass="9503">MKRTAFILINCLPGKTKEVLNKLLQIPNVQYAEMVLGPYDIIAIIQATEIETIAVIVDEKIRTIDGVDETITCVAIGKEDITGLIF</sequence>
<dbReference type="InterPro" id="IPR011008">
    <property type="entry name" value="Dimeric_a/b-barrel"/>
</dbReference>
<evidence type="ECO:0000313" key="2">
    <source>
        <dbReference type="EMBL" id="HGQ55612.1"/>
    </source>
</evidence>
<dbReference type="InterPro" id="IPR019887">
    <property type="entry name" value="Tscrpt_reg_AsnC/Lrp_C"/>
</dbReference>
<name>A0A7C4WF11_UNCW3</name>
<dbReference type="SUPFAM" id="SSF54909">
    <property type="entry name" value="Dimeric alpha+beta barrel"/>
    <property type="match status" value="1"/>
</dbReference>
<dbReference type="AlphaFoldDB" id="A0A7C4WF11"/>
<feature type="domain" description="Transcription regulator AsnC/Lrp ligand binding" evidence="1">
    <location>
        <begin position="7"/>
        <end position="76"/>
    </location>
</feature>
<accession>A0A7C4WF11</accession>
<proteinExistence type="predicted"/>
<evidence type="ECO:0000313" key="3">
    <source>
        <dbReference type="EMBL" id="HGU47133.1"/>
    </source>
</evidence>
<dbReference type="Gene3D" id="3.30.70.920">
    <property type="match status" value="1"/>
</dbReference>
<comment type="caution">
    <text evidence="3">The sequence shown here is derived from an EMBL/GenBank/DDBJ whole genome shotgun (WGS) entry which is preliminary data.</text>
</comment>
<protein>
    <submittedName>
        <fullName evidence="3">Lrp/AsnC family transcriptional regulator</fullName>
    </submittedName>
</protein>
<gene>
    <name evidence="3" type="ORF">ENT60_01020</name>
    <name evidence="2" type="ORF">ENU28_04015</name>
</gene>
<dbReference type="EMBL" id="DSZH01000048">
    <property type="protein sequence ID" value="HGU47133.1"/>
    <property type="molecule type" value="Genomic_DNA"/>
</dbReference>
<evidence type="ECO:0000259" key="1">
    <source>
        <dbReference type="Pfam" id="PF01037"/>
    </source>
</evidence>